<dbReference type="InterPro" id="IPR003495">
    <property type="entry name" value="CobW/HypB/UreG_nucleotide-bd"/>
</dbReference>
<dbReference type="InterPro" id="IPR027417">
    <property type="entry name" value="P-loop_NTPase"/>
</dbReference>
<evidence type="ECO:0000256" key="1">
    <source>
        <dbReference type="ARBA" id="ARBA00005732"/>
    </source>
</evidence>
<keyword evidence="4" id="KW-0342">GTP-binding</keyword>
<keyword evidence="3" id="KW-0996">Nickel insertion</keyword>
<dbReference type="PANTHER" id="PTHR31715">
    <property type="entry name" value="UREASE ACCESSORY PROTEIN G"/>
    <property type="match status" value="1"/>
</dbReference>
<protein>
    <submittedName>
        <fullName evidence="7">GTP-binding protein</fullName>
    </submittedName>
</protein>
<evidence type="ECO:0000259" key="6">
    <source>
        <dbReference type="Pfam" id="PF02492"/>
    </source>
</evidence>
<proteinExistence type="inferred from homology"/>
<keyword evidence="8" id="KW-1185">Reference proteome</keyword>
<evidence type="ECO:0000313" key="7">
    <source>
        <dbReference type="EMBL" id="MFA9459554.1"/>
    </source>
</evidence>
<feature type="domain" description="CobW/HypB/UreG nucleotide-binding" evidence="6">
    <location>
        <begin position="9"/>
        <end position="176"/>
    </location>
</feature>
<dbReference type="Proteomes" id="UP001575181">
    <property type="component" value="Unassembled WGS sequence"/>
</dbReference>
<evidence type="ECO:0000256" key="3">
    <source>
        <dbReference type="ARBA" id="ARBA00022988"/>
    </source>
</evidence>
<comment type="caution">
    <text evidence="7">The sequence shown here is derived from an EMBL/GenBank/DDBJ whole genome shotgun (WGS) entry which is preliminary data.</text>
</comment>
<dbReference type="SUPFAM" id="SSF52540">
    <property type="entry name" value="P-loop containing nucleoside triphosphate hydrolases"/>
    <property type="match status" value="1"/>
</dbReference>
<dbReference type="RefSeq" id="WP_373654337.1">
    <property type="nucleotide sequence ID" value="NZ_JBGUAW010000001.1"/>
</dbReference>
<evidence type="ECO:0000256" key="2">
    <source>
        <dbReference type="ARBA" id="ARBA00022741"/>
    </source>
</evidence>
<evidence type="ECO:0000256" key="4">
    <source>
        <dbReference type="ARBA" id="ARBA00023134"/>
    </source>
</evidence>
<gene>
    <name evidence="7" type="ORF">ACERLL_01770</name>
</gene>
<evidence type="ECO:0000313" key="8">
    <source>
        <dbReference type="Proteomes" id="UP001575181"/>
    </source>
</evidence>
<sequence>METQRPLRVGIGGPAGSGKTALLSALCKRLGDELSIGVVTNDRATGQDAEFLIASGTLPEERVIGVELGDFPRSTAGRSASMTLNAVGELSMRFPGLDLVLVEFGNQNPGAAFSRELSDLTLYVVDASLGQDLRREEGAALSRADLLVVNQADMAPMMGASMADLSRDVGAARGDRPYVLTDFRTGTGLDAVAEHIREAGMIPLSA</sequence>
<keyword evidence="2" id="KW-0547">Nucleotide-binding</keyword>
<reference evidence="7 8" key="1">
    <citation type="submission" date="2024-08" db="EMBL/GenBank/DDBJ databases">
        <title>Whole-genome sequencing of halo(alkali)philic microorganisms from hypersaline lakes.</title>
        <authorList>
            <person name="Sorokin D.Y."/>
            <person name="Merkel A.Y."/>
            <person name="Messina E."/>
            <person name="Yakimov M."/>
        </authorList>
    </citation>
    <scope>NUCLEOTIDE SEQUENCE [LARGE SCALE GENOMIC DNA]</scope>
    <source>
        <strain evidence="7 8">Cl-TMA</strain>
    </source>
</reference>
<comment type="similarity">
    <text evidence="1">Belongs to the SIMIBI class G3E GTPase family. UreG subfamily.</text>
</comment>
<dbReference type="EMBL" id="JBGUAW010000001">
    <property type="protein sequence ID" value="MFA9459554.1"/>
    <property type="molecule type" value="Genomic_DNA"/>
</dbReference>
<name>A0ABV4TQE3_9GAMM</name>
<keyword evidence="5" id="KW-0143">Chaperone</keyword>
<dbReference type="Pfam" id="PF02492">
    <property type="entry name" value="cobW"/>
    <property type="match status" value="1"/>
</dbReference>
<organism evidence="7 8">
    <name type="scientific">Thiohalorhabdus methylotrophus</name>
    <dbReference type="NCBI Taxonomy" id="3242694"/>
    <lineage>
        <taxon>Bacteria</taxon>
        <taxon>Pseudomonadati</taxon>
        <taxon>Pseudomonadota</taxon>
        <taxon>Gammaproteobacteria</taxon>
        <taxon>Thiohalorhabdales</taxon>
        <taxon>Thiohalorhabdaceae</taxon>
        <taxon>Thiohalorhabdus</taxon>
    </lineage>
</organism>
<dbReference type="InterPro" id="IPR004400">
    <property type="entry name" value="UreG"/>
</dbReference>
<accession>A0ABV4TQE3</accession>
<evidence type="ECO:0000256" key="5">
    <source>
        <dbReference type="ARBA" id="ARBA00023186"/>
    </source>
</evidence>
<dbReference type="Gene3D" id="3.40.50.300">
    <property type="entry name" value="P-loop containing nucleotide triphosphate hydrolases"/>
    <property type="match status" value="1"/>
</dbReference>
<dbReference type="PANTHER" id="PTHR31715:SF0">
    <property type="entry name" value="UREASE ACCESSORY PROTEIN G"/>
    <property type="match status" value="1"/>
</dbReference>